<evidence type="ECO:0000313" key="4">
    <source>
        <dbReference type="EMBL" id="GAA1668581.1"/>
    </source>
</evidence>
<sequence>MSYPPQSSAPFGPSGPFGTPPPPPARRPRWLRAFLLGLVVPGVVISVVMGVVTLVKPQVVLGAVGNPLVWAFIGGALVVGVVVGLLVRLLRGPGWLAFSGFWLPVVVATAYGVAPAFIVTSVDEKAPPAALAPPSSAGASASPAPVAGDVGQAALTGIGHKASGTARLIRTADGTYVVRFENFKIEQGPDFRIHLVPGAGARNPGKTPDLGGLKASSGNQNYPVPAGTAVSAPTTILIWCRAFQVPVAQATIR</sequence>
<feature type="transmembrane region" description="Helical" evidence="2">
    <location>
        <begin position="33"/>
        <end position="55"/>
    </location>
</feature>
<keyword evidence="5" id="KW-1185">Reference proteome</keyword>
<dbReference type="PROSITE" id="PS51549">
    <property type="entry name" value="DM13"/>
    <property type="match status" value="1"/>
</dbReference>
<dbReference type="Pfam" id="PF10517">
    <property type="entry name" value="DM13"/>
    <property type="match status" value="1"/>
</dbReference>
<reference evidence="5" key="1">
    <citation type="journal article" date="2019" name="Int. J. Syst. Evol. Microbiol.">
        <title>The Global Catalogue of Microorganisms (GCM) 10K type strain sequencing project: providing services to taxonomists for standard genome sequencing and annotation.</title>
        <authorList>
            <consortium name="The Broad Institute Genomics Platform"/>
            <consortium name="The Broad Institute Genome Sequencing Center for Infectious Disease"/>
            <person name="Wu L."/>
            <person name="Ma J."/>
        </authorList>
    </citation>
    <scope>NUCLEOTIDE SEQUENCE [LARGE SCALE GENOMIC DNA]</scope>
    <source>
        <strain evidence="5">JCM 14718</strain>
    </source>
</reference>
<evidence type="ECO:0000256" key="2">
    <source>
        <dbReference type="SAM" id="Phobius"/>
    </source>
</evidence>
<keyword evidence="2" id="KW-0472">Membrane</keyword>
<name>A0ABP4SAF3_9ACTN</name>
<proteinExistence type="predicted"/>
<protein>
    <recommendedName>
        <fullName evidence="3">DM13 domain-containing protein</fullName>
    </recommendedName>
</protein>
<feature type="domain" description="DM13" evidence="3">
    <location>
        <begin position="148"/>
        <end position="253"/>
    </location>
</feature>
<dbReference type="Proteomes" id="UP001500618">
    <property type="component" value="Unassembled WGS sequence"/>
</dbReference>
<keyword evidence="2" id="KW-1133">Transmembrane helix</keyword>
<feature type="region of interest" description="Disordered" evidence="1">
    <location>
        <begin position="1"/>
        <end position="22"/>
    </location>
</feature>
<comment type="caution">
    <text evidence="4">The sequence shown here is derived from an EMBL/GenBank/DDBJ whole genome shotgun (WGS) entry which is preliminary data.</text>
</comment>
<dbReference type="EMBL" id="BAAANY010000007">
    <property type="protein sequence ID" value="GAA1668581.1"/>
    <property type="molecule type" value="Genomic_DNA"/>
</dbReference>
<evidence type="ECO:0000256" key="1">
    <source>
        <dbReference type="SAM" id="MobiDB-lite"/>
    </source>
</evidence>
<evidence type="ECO:0000313" key="5">
    <source>
        <dbReference type="Proteomes" id="UP001500618"/>
    </source>
</evidence>
<feature type="transmembrane region" description="Helical" evidence="2">
    <location>
        <begin position="67"/>
        <end position="87"/>
    </location>
</feature>
<gene>
    <name evidence="4" type="ORF">GCM10009765_17480</name>
</gene>
<feature type="compositionally biased region" description="Low complexity" evidence="1">
    <location>
        <begin position="1"/>
        <end position="17"/>
    </location>
</feature>
<evidence type="ECO:0000259" key="3">
    <source>
        <dbReference type="PROSITE" id="PS51549"/>
    </source>
</evidence>
<keyword evidence="2" id="KW-0812">Transmembrane</keyword>
<dbReference type="RefSeq" id="WP_344308750.1">
    <property type="nucleotide sequence ID" value="NZ_BAAANY010000007.1"/>
</dbReference>
<dbReference type="InterPro" id="IPR019545">
    <property type="entry name" value="DM13_domain"/>
</dbReference>
<organism evidence="4 5">
    <name type="scientific">Fodinicola feengrottensis</name>
    <dbReference type="NCBI Taxonomy" id="435914"/>
    <lineage>
        <taxon>Bacteria</taxon>
        <taxon>Bacillati</taxon>
        <taxon>Actinomycetota</taxon>
        <taxon>Actinomycetes</taxon>
        <taxon>Mycobacteriales</taxon>
        <taxon>Fodinicola</taxon>
    </lineage>
</organism>
<accession>A0ABP4SAF3</accession>
<feature type="transmembrane region" description="Helical" evidence="2">
    <location>
        <begin position="94"/>
        <end position="118"/>
    </location>
</feature>